<keyword evidence="3" id="KW-0862">Zinc</keyword>
<keyword evidence="7" id="KW-1185">Reference proteome</keyword>
<keyword evidence="2 4" id="KW-0863">Zinc-finger</keyword>
<proteinExistence type="predicted"/>
<dbReference type="SUPFAM" id="SSF57667">
    <property type="entry name" value="beta-beta-alpha zinc fingers"/>
    <property type="match status" value="2"/>
</dbReference>
<dbReference type="EMBL" id="CAJOBZ010000008">
    <property type="protein sequence ID" value="CAF4819560.1"/>
    <property type="molecule type" value="Genomic_DNA"/>
</dbReference>
<dbReference type="SMART" id="SM00614">
    <property type="entry name" value="ZnF_BED"/>
    <property type="match status" value="2"/>
</dbReference>
<dbReference type="GO" id="GO:1990837">
    <property type="term" value="F:sequence-specific double-stranded DNA binding"/>
    <property type="evidence" value="ECO:0007669"/>
    <property type="project" value="TreeGrafter"/>
</dbReference>
<dbReference type="GO" id="GO:0006357">
    <property type="term" value="P:regulation of transcription by RNA polymerase II"/>
    <property type="evidence" value="ECO:0007669"/>
    <property type="project" value="TreeGrafter"/>
</dbReference>
<name>A0A821Q4B1_9NEOP</name>
<dbReference type="InterPro" id="IPR003656">
    <property type="entry name" value="Znf_BED"/>
</dbReference>
<gene>
    <name evidence="6" type="ORF">PMACD_LOCUS4512</name>
</gene>
<dbReference type="Proteomes" id="UP000663880">
    <property type="component" value="Unassembled WGS sequence"/>
</dbReference>
<evidence type="ECO:0000256" key="2">
    <source>
        <dbReference type="ARBA" id="ARBA00022771"/>
    </source>
</evidence>
<feature type="domain" description="BED-type" evidence="5">
    <location>
        <begin position="189"/>
        <end position="240"/>
    </location>
</feature>
<dbReference type="GO" id="GO:0005634">
    <property type="term" value="C:nucleus"/>
    <property type="evidence" value="ECO:0007669"/>
    <property type="project" value="TreeGrafter"/>
</dbReference>
<evidence type="ECO:0000256" key="1">
    <source>
        <dbReference type="ARBA" id="ARBA00022723"/>
    </source>
</evidence>
<evidence type="ECO:0000256" key="4">
    <source>
        <dbReference type="PROSITE-ProRule" id="PRU00027"/>
    </source>
</evidence>
<evidence type="ECO:0000256" key="3">
    <source>
        <dbReference type="ARBA" id="ARBA00022833"/>
    </source>
</evidence>
<dbReference type="PROSITE" id="PS50808">
    <property type="entry name" value="ZF_BED"/>
    <property type="match status" value="2"/>
</dbReference>
<dbReference type="OrthoDB" id="1607513at2759"/>
<protein>
    <recommendedName>
        <fullName evidence="5">BED-type domain-containing protein</fullName>
    </recommendedName>
</protein>
<evidence type="ECO:0000259" key="5">
    <source>
        <dbReference type="PROSITE" id="PS50808"/>
    </source>
</evidence>
<keyword evidence="1" id="KW-0479">Metal-binding</keyword>
<dbReference type="PANTHER" id="PTHR34396">
    <property type="entry name" value="OS03G0264950 PROTEIN-RELATED"/>
    <property type="match status" value="1"/>
</dbReference>
<dbReference type="InterPro" id="IPR053031">
    <property type="entry name" value="Cuticle_assoc_protein"/>
</dbReference>
<feature type="domain" description="BED-type" evidence="5">
    <location>
        <begin position="105"/>
        <end position="156"/>
    </location>
</feature>
<dbReference type="GO" id="GO:0008270">
    <property type="term" value="F:zinc ion binding"/>
    <property type="evidence" value="ECO:0007669"/>
    <property type="project" value="UniProtKB-KW"/>
</dbReference>
<comment type="caution">
    <text evidence="6">The sequence shown here is derived from an EMBL/GenBank/DDBJ whole genome shotgun (WGS) entry which is preliminary data.</text>
</comment>
<evidence type="ECO:0000313" key="6">
    <source>
        <dbReference type="EMBL" id="CAF4819560.1"/>
    </source>
</evidence>
<reference evidence="6" key="1">
    <citation type="submission" date="2021-02" db="EMBL/GenBank/DDBJ databases">
        <authorList>
            <person name="Steward A R."/>
        </authorList>
    </citation>
    <scope>NUCLEOTIDE SEQUENCE</scope>
</reference>
<sequence length="303" mass="35586">MIWSKEKLPVWIPIYFLSLDETKHRCNICDTEVAVTEKKFELLTHLKENHHEIIELHKEHPDTDGGGYQIEFLQLSSKDDTMKLEPVILGNYVCHLMIMLLKYNRKRSWVWKYFVQMTKTIYRCSLCNVVLSIKGSNSNNMNRHIRTRHFSTYTSEISCKTNKEIEAEQEAEVVQPPKTKGSRMDSRKLRRSWVWSFFTLVSRTRARCKICKRIISHGGNATGNMNRHLKIVHNKFADQSDWVWKVFEAVEDVYACKICDFQFMKYNDMDLTKTILGHLKDEHNVVSGSQIITSDSFVVKNNN</sequence>
<dbReference type="AlphaFoldDB" id="A0A821Q4B1"/>
<dbReference type="InterPro" id="IPR013087">
    <property type="entry name" value="Znf_C2H2_type"/>
</dbReference>
<dbReference type="InterPro" id="IPR036236">
    <property type="entry name" value="Znf_C2H2_sf"/>
</dbReference>
<dbReference type="SMART" id="SM00355">
    <property type="entry name" value="ZnF_C2H2"/>
    <property type="match status" value="4"/>
</dbReference>
<organism evidence="6 7">
    <name type="scientific">Pieris macdunnoughi</name>
    <dbReference type="NCBI Taxonomy" id="345717"/>
    <lineage>
        <taxon>Eukaryota</taxon>
        <taxon>Metazoa</taxon>
        <taxon>Ecdysozoa</taxon>
        <taxon>Arthropoda</taxon>
        <taxon>Hexapoda</taxon>
        <taxon>Insecta</taxon>
        <taxon>Pterygota</taxon>
        <taxon>Neoptera</taxon>
        <taxon>Endopterygota</taxon>
        <taxon>Lepidoptera</taxon>
        <taxon>Glossata</taxon>
        <taxon>Ditrysia</taxon>
        <taxon>Papilionoidea</taxon>
        <taxon>Pieridae</taxon>
        <taxon>Pierinae</taxon>
        <taxon>Pieris</taxon>
    </lineage>
</organism>
<dbReference type="PANTHER" id="PTHR34396:SF25">
    <property type="entry name" value="BOUNDARY ELEMENT ASSOCIATED FACTOR"/>
    <property type="match status" value="1"/>
</dbReference>
<dbReference type="Pfam" id="PF02892">
    <property type="entry name" value="zf-BED"/>
    <property type="match status" value="2"/>
</dbReference>
<evidence type="ECO:0000313" key="7">
    <source>
        <dbReference type="Proteomes" id="UP000663880"/>
    </source>
</evidence>
<accession>A0A821Q4B1</accession>